<comment type="similarity">
    <text evidence="2 9">Belongs to the alanine or glycine:cation symporter (AGCS) (TC 2.A.25) family.</text>
</comment>
<dbReference type="GO" id="GO:0005886">
    <property type="term" value="C:plasma membrane"/>
    <property type="evidence" value="ECO:0007669"/>
    <property type="project" value="UniProtKB-SubCell"/>
</dbReference>
<feature type="transmembrane region" description="Helical" evidence="9">
    <location>
        <begin position="235"/>
        <end position="258"/>
    </location>
</feature>
<comment type="subcellular location">
    <subcellularLocation>
        <location evidence="9">Cell inner membrane</location>
        <topology evidence="9">Multi-pass membrane protein</topology>
    </subcellularLocation>
    <subcellularLocation>
        <location evidence="1">Cell membrane</location>
        <topology evidence="1">Multi-pass membrane protein</topology>
    </subcellularLocation>
</comment>
<dbReference type="FunFam" id="1.20.1740.10:FF:000004">
    <property type="entry name" value="Sodium:alanine symporter family protein"/>
    <property type="match status" value="1"/>
</dbReference>
<keyword evidence="11" id="KW-1185">Reference proteome</keyword>
<feature type="transmembrane region" description="Helical" evidence="9">
    <location>
        <begin position="295"/>
        <end position="316"/>
    </location>
</feature>
<feature type="transmembrane region" description="Helical" evidence="9">
    <location>
        <begin position="177"/>
        <end position="195"/>
    </location>
</feature>
<gene>
    <name evidence="10" type="ORF">BFC17_03860</name>
</gene>
<dbReference type="PANTHER" id="PTHR30330:SF7">
    <property type="entry name" value="SODIUM_PROTON-DEPENDENT ALANINE CARRIER PROTEIN YRBD-RELATED"/>
    <property type="match status" value="1"/>
</dbReference>
<feature type="transmembrane region" description="Helical" evidence="9">
    <location>
        <begin position="12"/>
        <end position="31"/>
    </location>
</feature>
<dbReference type="PANTHER" id="PTHR30330">
    <property type="entry name" value="AGSS FAMILY TRANSPORTER, SODIUM-ALANINE"/>
    <property type="match status" value="1"/>
</dbReference>
<dbReference type="OrthoDB" id="9806926at2"/>
<dbReference type="RefSeq" id="WP_070177782.1">
    <property type="nucleotide sequence ID" value="NZ_BMJR01000002.1"/>
</dbReference>
<protein>
    <submittedName>
        <fullName evidence="10">Sodium:alanine symporter</fullName>
    </submittedName>
</protein>
<evidence type="ECO:0000256" key="3">
    <source>
        <dbReference type="ARBA" id="ARBA00022448"/>
    </source>
</evidence>
<dbReference type="GO" id="GO:0005283">
    <property type="term" value="F:amino acid:sodium symporter activity"/>
    <property type="evidence" value="ECO:0007669"/>
    <property type="project" value="InterPro"/>
</dbReference>
<keyword evidence="3 9" id="KW-0813">Transport</keyword>
<keyword evidence="4" id="KW-1003">Cell membrane</keyword>
<reference evidence="10 11" key="1">
    <citation type="submission" date="2016-09" db="EMBL/GenBank/DDBJ databases">
        <title>Alteromonas lipolytica, a new species isolated from sea water.</title>
        <authorList>
            <person name="Wu Y.-H."/>
            <person name="Cheng H."/>
            <person name="Xu X.-W."/>
        </authorList>
    </citation>
    <scope>NUCLEOTIDE SEQUENCE [LARGE SCALE GENOMIC DNA]</scope>
    <source>
        <strain evidence="10 11">JW12</strain>
    </source>
</reference>
<keyword evidence="9" id="KW-0997">Cell inner membrane</keyword>
<dbReference type="Proteomes" id="UP000176037">
    <property type="component" value="Unassembled WGS sequence"/>
</dbReference>
<sequence length="485" mass="51712">MDTIITTLNGVLWAPPVVYLILVLGLFFSLLTRFCQIRLIKETWYLLRDSHGSDAGVSPLQALWISVGSRVGTGNIAGVVTAIALGGPGAVFWMWVVAFIGAASAFMESTLAQIYKVNYGGQYRGGPAFYIEKGIGSKGFARLFAAAAIVALAILLPQIQSSTAAMAIDNAFDIEPVITGSIYTLVFAVVILGGVKRIARISQVVVPFMAFGYILVTLFMLVVNSESFPAVMRLIISSAFAVDSTFGGIVGAAIGWGVKRGIYSNEAGMGTAVHHAGAAEVSHPVKQGLIQAFSVYIDTLFVCTGTAFIILSTGMYNTFAADGSLLVNNLEGVEMGPAYAQAAIDTVFAGGGSAFIAVSLLFFTFTSVIAFFYIAETNLAFLIRGKGFTVGNLLLKAVIILCTFYGASITASEAWAIGDVGMGLIIWINFVAMVMLSKPVLIALKDYEQQRKRGIEPVFHPAKLGINNAEFWDNRLHVTSRCCGE</sequence>
<dbReference type="AlphaFoldDB" id="A0A1E8FC93"/>
<evidence type="ECO:0000256" key="1">
    <source>
        <dbReference type="ARBA" id="ARBA00004651"/>
    </source>
</evidence>
<evidence type="ECO:0000313" key="11">
    <source>
        <dbReference type="Proteomes" id="UP000176037"/>
    </source>
</evidence>
<keyword evidence="7 9" id="KW-1133">Transmembrane helix</keyword>
<dbReference type="InterPro" id="IPR001463">
    <property type="entry name" value="Na/Ala_symport"/>
</dbReference>
<keyword evidence="6 9" id="KW-0769">Symport</keyword>
<name>A0A1E8FC93_9ALTE</name>
<dbReference type="STRING" id="1856405.BFC17_03860"/>
<feature type="transmembrane region" description="Helical" evidence="9">
    <location>
        <begin position="62"/>
        <end position="86"/>
    </location>
</feature>
<feature type="transmembrane region" description="Helical" evidence="9">
    <location>
        <begin position="354"/>
        <end position="375"/>
    </location>
</feature>
<accession>A0A1E8FC93</accession>
<proteinExistence type="inferred from homology"/>
<evidence type="ECO:0000256" key="2">
    <source>
        <dbReference type="ARBA" id="ARBA00009261"/>
    </source>
</evidence>
<organism evidence="10 11">
    <name type="scientific">Alteromonas lipolytica</name>
    <dbReference type="NCBI Taxonomy" id="1856405"/>
    <lineage>
        <taxon>Bacteria</taxon>
        <taxon>Pseudomonadati</taxon>
        <taxon>Pseudomonadota</taxon>
        <taxon>Gammaproteobacteria</taxon>
        <taxon>Alteromonadales</taxon>
        <taxon>Alteromonadaceae</taxon>
        <taxon>Alteromonas/Salinimonas group</taxon>
        <taxon>Alteromonas</taxon>
    </lineage>
</organism>
<dbReference type="PRINTS" id="PR00175">
    <property type="entry name" value="NAALASMPORT"/>
</dbReference>
<feature type="transmembrane region" description="Helical" evidence="9">
    <location>
        <begin position="204"/>
        <end position="223"/>
    </location>
</feature>
<feature type="transmembrane region" description="Helical" evidence="9">
    <location>
        <begin position="420"/>
        <end position="444"/>
    </location>
</feature>
<evidence type="ECO:0000313" key="10">
    <source>
        <dbReference type="EMBL" id="OFI33406.1"/>
    </source>
</evidence>
<keyword evidence="5 9" id="KW-0812">Transmembrane</keyword>
<feature type="transmembrane region" description="Helical" evidence="9">
    <location>
        <begin position="139"/>
        <end position="157"/>
    </location>
</feature>
<evidence type="ECO:0000256" key="5">
    <source>
        <dbReference type="ARBA" id="ARBA00022692"/>
    </source>
</evidence>
<dbReference type="EMBL" id="MJIC01000015">
    <property type="protein sequence ID" value="OFI33406.1"/>
    <property type="molecule type" value="Genomic_DNA"/>
</dbReference>
<evidence type="ECO:0000256" key="7">
    <source>
        <dbReference type="ARBA" id="ARBA00022989"/>
    </source>
</evidence>
<feature type="transmembrane region" description="Helical" evidence="9">
    <location>
        <begin position="387"/>
        <end position="408"/>
    </location>
</feature>
<evidence type="ECO:0000256" key="9">
    <source>
        <dbReference type="RuleBase" id="RU363064"/>
    </source>
</evidence>
<evidence type="ECO:0000256" key="8">
    <source>
        <dbReference type="ARBA" id="ARBA00023136"/>
    </source>
</evidence>
<evidence type="ECO:0000256" key="6">
    <source>
        <dbReference type="ARBA" id="ARBA00022847"/>
    </source>
</evidence>
<dbReference type="PROSITE" id="PS00873">
    <property type="entry name" value="NA_ALANINE_SYMP"/>
    <property type="match status" value="1"/>
</dbReference>
<keyword evidence="8 9" id="KW-0472">Membrane</keyword>
<dbReference type="NCBIfam" id="TIGR00835">
    <property type="entry name" value="agcS"/>
    <property type="match status" value="1"/>
</dbReference>
<evidence type="ECO:0000256" key="4">
    <source>
        <dbReference type="ARBA" id="ARBA00022475"/>
    </source>
</evidence>
<comment type="caution">
    <text evidence="10">The sequence shown here is derived from an EMBL/GenBank/DDBJ whole genome shotgun (WGS) entry which is preliminary data.</text>
</comment>
<feature type="transmembrane region" description="Helical" evidence="9">
    <location>
        <begin position="92"/>
        <end position="115"/>
    </location>
</feature>
<dbReference type="Pfam" id="PF01235">
    <property type="entry name" value="Na_Ala_symp"/>
    <property type="match status" value="1"/>
</dbReference>